<organism evidence="3 4">
    <name type="scientific">Deinococcus oregonensis</name>
    <dbReference type="NCBI Taxonomy" id="1805970"/>
    <lineage>
        <taxon>Bacteria</taxon>
        <taxon>Thermotogati</taxon>
        <taxon>Deinococcota</taxon>
        <taxon>Deinococci</taxon>
        <taxon>Deinococcales</taxon>
        <taxon>Deinococcaceae</taxon>
        <taxon>Deinococcus</taxon>
    </lineage>
</organism>
<feature type="region of interest" description="Disordered" evidence="1">
    <location>
        <begin position="236"/>
        <end position="261"/>
    </location>
</feature>
<feature type="compositionally biased region" description="Low complexity" evidence="1">
    <location>
        <begin position="236"/>
        <end position="248"/>
    </location>
</feature>
<comment type="caution">
    <text evidence="3">The sequence shown here is derived from an EMBL/GenBank/DDBJ whole genome shotgun (WGS) entry which is preliminary data.</text>
</comment>
<accession>A0ABV6B8N7</accession>
<dbReference type="EMBL" id="JBHLYR010000065">
    <property type="protein sequence ID" value="MFB9994791.1"/>
    <property type="molecule type" value="Genomic_DNA"/>
</dbReference>
<reference evidence="3 4" key="1">
    <citation type="submission" date="2024-09" db="EMBL/GenBank/DDBJ databases">
        <authorList>
            <person name="Sun Q."/>
            <person name="Mori K."/>
        </authorList>
    </citation>
    <scope>NUCLEOTIDE SEQUENCE [LARGE SCALE GENOMIC DNA]</scope>
    <source>
        <strain evidence="3 4">JCM 13503</strain>
    </source>
</reference>
<proteinExistence type="predicted"/>
<protein>
    <recommendedName>
        <fullName evidence="5">DUF11 domain-containing protein</fullName>
    </recommendedName>
</protein>
<evidence type="ECO:0008006" key="5">
    <source>
        <dbReference type="Google" id="ProtNLM"/>
    </source>
</evidence>
<sequence length="709" mass="72820">MSNRFSKLLTLVVALTVGATCATGVKAGTELRNTASATFQNPATLTQNTVLSDAVSATVLALPGFDLLYRSGSDGTAAGGVLPVGYTPTVMPGGEVQTAYIVSNTGNVDNYVVTLNADTTGTAAASNPRPPASVTYFVDTNNDGLLSPAERGLGAVTQVTVPADDVLTPLPADEGRVAIIQVMTVPAAANPGETYAASPRGTGAAYADGVNPGVGTLTEAVTDLQFTRAAVYVPTVTNNPSRTSSTPSPDAPPSLPALPGYSDPQSGLTTILVDADNQSAYPTAGTTQVTFSNSVTNTGTLSDTVNLFLTNAGVTNNLNGSFTIPVRDSAGNPALATIRFLLDDGSALLPRVNGIPTLVVPAGRSADYRVEVTFPYYDTGDSDPAPILLTIAVDSGNDADLLSDDLTADTIYPPEFQFGDATAALGTSPAPSPVETVVVTGGTSLIPGNVSDRTAIFPMDLANLGEYPETYSLSSRLDVPITTSTTPAEVIARFYIDANNDGFPETLLPVDSDFFSLTGTVAPNTELKVWAVFDLPADARATLSSGLSSPLKPLIEAAALYAGSLREDSNNQISIPLARGVDLVKSVDQASAVPGSILTYTITATNRFNGDLQNFSVREADGTGAVGHLTNVFATATFESVTASPTFLLGTGTVVYRFNGGSWSISPAAPAMVTSVEVGVDTTGDASIDGSDLFPAGGVLDITLKVRVK</sequence>
<feature type="signal peptide" evidence="2">
    <location>
        <begin position="1"/>
        <end position="22"/>
    </location>
</feature>
<gene>
    <name evidence="3" type="ORF">ACFFLM_22815</name>
</gene>
<dbReference type="Proteomes" id="UP001589733">
    <property type="component" value="Unassembled WGS sequence"/>
</dbReference>
<evidence type="ECO:0000256" key="2">
    <source>
        <dbReference type="SAM" id="SignalP"/>
    </source>
</evidence>
<dbReference type="RefSeq" id="WP_380016089.1">
    <property type="nucleotide sequence ID" value="NZ_JBHLYR010000065.1"/>
</dbReference>
<feature type="chain" id="PRO_5046751463" description="DUF11 domain-containing protein" evidence="2">
    <location>
        <begin position="23"/>
        <end position="709"/>
    </location>
</feature>
<name>A0ABV6B8N7_9DEIO</name>
<dbReference type="NCBIfam" id="TIGR01451">
    <property type="entry name" value="B_ant_repeat"/>
    <property type="match status" value="1"/>
</dbReference>
<evidence type="ECO:0000313" key="3">
    <source>
        <dbReference type="EMBL" id="MFB9994791.1"/>
    </source>
</evidence>
<evidence type="ECO:0000313" key="4">
    <source>
        <dbReference type="Proteomes" id="UP001589733"/>
    </source>
</evidence>
<keyword evidence="4" id="KW-1185">Reference proteome</keyword>
<keyword evidence="2" id="KW-0732">Signal</keyword>
<evidence type="ECO:0000256" key="1">
    <source>
        <dbReference type="SAM" id="MobiDB-lite"/>
    </source>
</evidence>
<dbReference type="InterPro" id="IPR047589">
    <property type="entry name" value="DUF11_rpt"/>
</dbReference>